<organism evidence="1 2">
    <name type="scientific">Leptospira kmetyi</name>
    <dbReference type="NCBI Taxonomy" id="408139"/>
    <lineage>
        <taxon>Bacteria</taxon>
        <taxon>Pseudomonadati</taxon>
        <taxon>Spirochaetota</taxon>
        <taxon>Spirochaetia</taxon>
        <taxon>Leptospirales</taxon>
        <taxon>Leptospiraceae</taxon>
        <taxon>Leptospira</taxon>
    </lineage>
</organism>
<dbReference type="PANTHER" id="PTHR35580:SF1">
    <property type="entry name" value="PHYTASE-LIKE DOMAIN-CONTAINING PROTEIN"/>
    <property type="match status" value="1"/>
</dbReference>
<dbReference type="Pfam" id="PF06739">
    <property type="entry name" value="SBBP"/>
    <property type="match status" value="5"/>
</dbReference>
<comment type="caution">
    <text evidence="1">The sequence shown here is derived from an EMBL/GenBank/DDBJ whole genome shotgun (WGS) entry which is preliminary data.</text>
</comment>
<evidence type="ECO:0000313" key="1">
    <source>
        <dbReference type="EMBL" id="PJZ28326.1"/>
    </source>
</evidence>
<name>A0ABX4N4S9_9LEPT</name>
<keyword evidence="2" id="KW-1185">Reference proteome</keyword>
<dbReference type="RefSeq" id="WP_100756431.1">
    <property type="nucleotide sequence ID" value="NZ_NPDP01000042.1"/>
</dbReference>
<dbReference type="Proteomes" id="UP000231919">
    <property type="component" value="Unassembled WGS sequence"/>
</dbReference>
<accession>A0ABX4N4S9</accession>
<gene>
    <name evidence="1" type="ORF">CH378_18585</name>
</gene>
<dbReference type="PANTHER" id="PTHR35580">
    <property type="entry name" value="CELL SURFACE GLYCOPROTEIN (S-LAYER PROTEIN)-LIKE PROTEIN"/>
    <property type="match status" value="1"/>
</dbReference>
<proteinExistence type="predicted"/>
<reference evidence="1 2" key="1">
    <citation type="submission" date="2017-07" db="EMBL/GenBank/DDBJ databases">
        <title>Leptospira spp. isolated from tropical soils.</title>
        <authorList>
            <person name="Thibeaux R."/>
            <person name="Iraola G."/>
            <person name="Ferres I."/>
            <person name="Bierque E."/>
            <person name="Girault D."/>
            <person name="Soupe-Gilbert M.-E."/>
            <person name="Picardeau M."/>
            <person name="Goarant C."/>
        </authorList>
    </citation>
    <scope>NUCLEOTIDE SEQUENCE [LARGE SCALE GENOMIC DNA]</scope>
    <source>
        <strain evidence="1 2">JW2-C-B1</strain>
    </source>
</reference>
<dbReference type="InterPro" id="IPR052918">
    <property type="entry name" value="Motility_Chemotaxis_Reg"/>
</dbReference>
<dbReference type="SUPFAM" id="SSF101898">
    <property type="entry name" value="NHL repeat"/>
    <property type="match status" value="1"/>
</dbReference>
<dbReference type="InterPro" id="IPR010620">
    <property type="entry name" value="SBBP_repeat"/>
</dbReference>
<evidence type="ECO:0008006" key="3">
    <source>
        <dbReference type="Google" id="ProtNLM"/>
    </source>
</evidence>
<sequence>MKSTKQFITNGILCLLFLFSVNFCKHDKKNSDQDLFFLLQALAGYSPPGPSPEWVRLLGAPGSTLINSNAITSDSNNNVYVTGDTNVNIDGQNKTGAKDGFLTKFSTKGIKQWTILFGVTLDYTTANGVSSDTSNNLYVVGSTTGSLDGETFIGTPDFSFRNLFIVKFDSNGTRQWTRLLGVAGDSSIATGVTTDSANNVYITGSSVSGLDGQTYSGGGIGYFIIKYSSAGTKQWTKLFPGQRPTGIIFNNSTNKIYLTGFTSTSIDGQTISGSTDAYLIQLDSNGNKLWTKLFGSAGQMTNSNSIALDNQGNLYLSGSATGSLDGQTKSQGGNDLLISKFDSSGNRIWTRLLGFYGNFFIDAHKNAVGTGISITQDQTLYAAGYTNGNLDGQTNSDQSGSDKNLFLTKYDLDGNKKWTTLLGQKGSRMEIFGLTTDTQGRPYITGTTTGPLKGETYIGTPITSTNLFIVKY</sequence>
<protein>
    <recommendedName>
        <fullName evidence="3">Beta-propeller repeat protein</fullName>
    </recommendedName>
</protein>
<evidence type="ECO:0000313" key="2">
    <source>
        <dbReference type="Proteomes" id="UP000231919"/>
    </source>
</evidence>
<dbReference type="EMBL" id="NPDP01000042">
    <property type="protein sequence ID" value="PJZ28326.1"/>
    <property type="molecule type" value="Genomic_DNA"/>
</dbReference>